<dbReference type="Pfam" id="PF10004">
    <property type="entry name" value="DUF2247"/>
    <property type="match status" value="1"/>
</dbReference>
<dbReference type="AlphaFoldDB" id="A0A4Y6UYL4"/>
<dbReference type="Proteomes" id="UP000316968">
    <property type="component" value="Chromosome"/>
</dbReference>
<accession>A0A4Y6UYL4</accession>
<sequence>MNTLNIKLPYSYIIDYIDLDWHVLLFAVENGFVAKESVLRYAEGQIETEANPSQLLLDLAWEKDENSVYEYLIKLANLSSPEDEENLKEKFLFLLLNWIFENREKYGDPLEMVEIIYADFDYPEEISGFVRYMPPQYPLHSSKQENVKQLYENWEKFCEKKKKENKKS</sequence>
<organism evidence="1 2">
    <name type="scientific">Saccharibacillus brassicae</name>
    <dbReference type="NCBI Taxonomy" id="2583377"/>
    <lineage>
        <taxon>Bacteria</taxon>
        <taxon>Bacillati</taxon>
        <taxon>Bacillota</taxon>
        <taxon>Bacilli</taxon>
        <taxon>Bacillales</taxon>
        <taxon>Paenibacillaceae</taxon>
        <taxon>Saccharibacillus</taxon>
    </lineage>
</organism>
<evidence type="ECO:0000313" key="1">
    <source>
        <dbReference type="EMBL" id="QDH21618.1"/>
    </source>
</evidence>
<name>A0A4Y6UYL4_SACBS</name>
<dbReference type="PIRSF" id="PIRSF015278">
    <property type="entry name" value="UCP015278"/>
    <property type="match status" value="1"/>
</dbReference>
<dbReference type="InterPro" id="IPR016630">
    <property type="entry name" value="UCP015278"/>
</dbReference>
<proteinExistence type="predicted"/>
<gene>
    <name evidence="1" type="ORF">FFV09_12650</name>
</gene>
<dbReference type="KEGG" id="saca:FFV09_12650"/>
<evidence type="ECO:0000313" key="2">
    <source>
        <dbReference type="Proteomes" id="UP000316968"/>
    </source>
</evidence>
<dbReference type="OrthoDB" id="2882291at2"/>
<reference evidence="1 2" key="1">
    <citation type="submission" date="2019-06" db="EMBL/GenBank/DDBJ databases">
        <title>Saccharibacillus brassicae sp. nov., an endophytic bacterium isolated from Chinese cabbage seeds (Brassica pekinensis).</title>
        <authorList>
            <person name="Jiang L."/>
            <person name="Lee J."/>
            <person name="Kim S.W."/>
        </authorList>
    </citation>
    <scope>NUCLEOTIDE SEQUENCE [LARGE SCALE GENOMIC DNA]</scope>
    <source>
        <strain evidence="2">KCTC 43072 / ATSA2</strain>
    </source>
</reference>
<keyword evidence="2" id="KW-1185">Reference proteome</keyword>
<dbReference type="RefSeq" id="WP_141448163.1">
    <property type="nucleotide sequence ID" value="NZ_CP041217.1"/>
</dbReference>
<dbReference type="EMBL" id="CP041217">
    <property type="protein sequence ID" value="QDH21618.1"/>
    <property type="molecule type" value="Genomic_DNA"/>
</dbReference>
<protein>
    <submittedName>
        <fullName evidence="1">DUF2247 family protein</fullName>
    </submittedName>
</protein>